<dbReference type="Proteomes" id="UP000216339">
    <property type="component" value="Unassembled WGS sequence"/>
</dbReference>
<name>A0A271J2H4_9BACT</name>
<gene>
    <name evidence="1" type="ORF">BSZ37_15200</name>
</gene>
<evidence type="ECO:0000313" key="2">
    <source>
        <dbReference type="Proteomes" id="UP000216339"/>
    </source>
</evidence>
<keyword evidence="2" id="KW-1185">Reference proteome</keyword>
<protein>
    <submittedName>
        <fullName evidence="1">Uncharacterized protein</fullName>
    </submittedName>
</protein>
<dbReference type="AlphaFoldDB" id="A0A271J2H4"/>
<accession>A0A271J2H4</accession>
<proteinExistence type="predicted"/>
<evidence type="ECO:0000313" key="1">
    <source>
        <dbReference type="EMBL" id="PAP77692.1"/>
    </source>
</evidence>
<sequence length="511" mass="54657">MPRLAALLLVLAHGGCLFYRADVDPIAPGQARLVTSPLRVHLDDGAVALFPDGASFGADSVRGPNALLVTFPDNTTEAIRAVDARRVLGAEVYSTDIAAGKSVLVSVGAAAVAAVAIPVAAVAIFGSCPTVYVDSAGTGTPTLQAELFSNSIAPLFEMRDRDVLSDAVLAPDGTLRLEVRNEALETHYLDDLAVEAVAHGPDERAVPGEVGTALVLSDERAPLAAVDRTGRDVLATLRASDAEAYETADAVTEAVTEDDLTDTVTLVFPRPAADSVAVALRFRSSLLTTVLLYEHMLGGQGARALDWIGQDMASIGAVAEFGDYYLRRLGLRVEVEEAEGFREVGRVAEAGPVAWAERAIVVPVPEGDGPFRVRLRFVAGGWRLDRASLADVRTATPTRVPLDSVTDDAGQDWPEVTAPLAATDLDYATRGPGSVFHAMFRPPAAAPGRGQTFFVSSQGHYIEWMRPDWLRRPDRGRFVPNDSTLVAAIGTWRRLRHDYEARFESSKLPVR</sequence>
<organism evidence="1 2">
    <name type="scientific">Rubrivirga marina</name>
    <dbReference type="NCBI Taxonomy" id="1196024"/>
    <lineage>
        <taxon>Bacteria</taxon>
        <taxon>Pseudomonadati</taxon>
        <taxon>Rhodothermota</taxon>
        <taxon>Rhodothermia</taxon>
        <taxon>Rhodothermales</taxon>
        <taxon>Rubricoccaceae</taxon>
        <taxon>Rubrivirga</taxon>
    </lineage>
</organism>
<dbReference type="OrthoDB" id="1397767at2"/>
<dbReference type="EMBL" id="MQWD01000001">
    <property type="protein sequence ID" value="PAP77692.1"/>
    <property type="molecule type" value="Genomic_DNA"/>
</dbReference>
<reference evidence="1 2" key="1">
    <citation type="submission" date="2016-11" db="EMBL/GenBank/DDBJ databases">
        <title>Study of marine rhodopsin-containing bacteria.</title>
        <authorList>
            <person name="Yoshizawa S."/>
            <person name="Kumagai Y."/>
            <person name="Kogure K."/>
        </authorList>
    </citation>
    <scope>NUCLEOTIDE SEQUENCE [LARGE SCALE GENOMIC DNA]</scope>
    <source>
        <strain evidence="1 2">SAORIC-28</strain>
    </source>
</reference>
<comment type="caution">
    <text evidence="1">The sequence shown here is derived from an EMBL/GenBank/DDBJ whole genome shotgun (WGS) entry which is preliminary data.</text>
</comment>
<dbReference type="RefSeq" id="WP_095511360.1">
    <property type="nucleotide sequence ID" value="NZ_MQWD01000001.1"/>
</dbReference>